<dbReference type="GO" id="GO:0009486">
    <property type="term" value="F:cytochrome bo3 ubiquinol oxidase activity"/>
    <property type="evidence" value="ECO:0007669"/>
    <property type="project" value="TreeGrafter"/>
</dbReference>
<accession>A0A917KAF3</accession>
<dbReference type="GO" id="GO:0015990">
    <property type="term" value="P:electron transport coupled proton transport"/>
    <property type="evidence" value="ECO:0007669"/>
    <property type="project" value="TreeGrafter"/>
</dbReference>
<dbReference type="AlphaFoldDB" id="A0A917KAF3"/>
<evidence type="ECO:0000256" key="1">
    <source>
        <dbReference type="ARBA" id="ARBA00004651"/>
    </source>
</evidence>
<dbReference type="PANTHER" id="PTHR36835">
    <property type="entry name" value="CYTOCHROME BO(3) UBIQUINOL OXIDASE SUBUNIT 4"/>
    <property type="match status" value="1"/>
</dbReference>
<feature type="transmembrane region" description="Helical" evidence="7">
    <location>
        <begin position="82"/>
        <end position="103"/>
    </location>
</feature>
<feature type="transmembrane region" description="Helical" evidence="7">
    <location>
        <begin position="47"/>
        <end position="70"/>
    </location>
</feature>
<gene>
    <name evidence="8" type="primary">qoxD</name>
    <name evidence="8" type="ORF">GCM10010885_15280</name>
</gene>
<reference evidence="8" key="2">
    <citation type="submission" date="2020-09" db="EMBL/GenBank/DDBJ databases">
        <authorList>
            <person name="Sun Q."/>
            <person name="Ohkuma M."/>
        </authorList>
    </citation>
    <scope>NUCLEOTIDE SEQUENCE</scope>
    <source>
        <strain evidence="8">JCM 18487</strain>
    </source>
</reference>
<comment type="subcellular location">
    <subcellularLocation>
        <location evidence="1">Cell membrane</location>
        <topology evidence="1">Multi-pass membrane protein</topology>
    </subcellularLocation>
</comment>
<evidence type="ECO:0000256" key="4">
    <source>
        <dbReference type="ARBA" id="ARBA00022692"/>
    </source>
</evidence>
<comment type="caution">
    <text evidence="8">The sequence shown here is derived from an EMBL/GenBank/DDBJ whole genome shotgun (WGS) entry which is preliminary data.</text>
</comment>
<dbReference type="Proteomes" id="UP000637695">
    <property type="component" value="Unassembled WGS sequence"/>
</dbReference>
<dbReference type="GO" id="GO:0005886">
    <property type="term" value="C:plasma membrane"/>
    <property type="evidence" value="ECO:0007669"/>
    <property type="project" value="UniProtKB-SubCell"/>
</dbReference>
<protein>
    <submittedName>
        <fullName evidence="8">Cytochrome aa3 quinol oxidase subunit IV</fullName>
    </submittedName>
</protein>
<keyword evidence="9" id="KW-1185">Reference proteome</keyword>
<sequence length="110" mass="12018">MQAHNVRTLAGRDKHRHALRQYVIGFLASIVLTLAALWVGFAHGLPAGPLLLVLLLLAVLQIGVQLFLFMHITEGDGPPVHSLAIALAFLFTFVFVAGSLWAMSFHYMVA</sequence>
<dbReference type="GO" id="GO:0015078">
    <property type="term" value="F:proton transmembrane transporter activity"/>
    <property type="evidence" value="ECO:0007669"/>
    <property type="project" value="TreeGrafter"/>
</dbReference>
<dbReference type="RefSeq" id="WP_188882202.1">
    <property type="nucleotide sequence ID" value="NZ_BMOY01000021.1"/>
</dbReference>
<dbReference type="InterPro" id="IPR050968">
    <property type="entry name" value="Cytochrome_c_oxidase_bac_sub4"/>
</dbReference>
<dbReference type="Pfam" id="PF03626">
    <property type="entry name" value="COX4_pro"/>
    <property type="match status" value="1"/>
</dbReference>
<proteinExistence type="inferred from homology"/>
<evidence type="ECO:0000313" key="9">
    <source>
        <dbReference type="Proteomes" id="UP000637695"/>
    </source>
</evidence>
<dbReference type="GO" id="GO:0009319">
    <property type="term" value="C:cytochrome o ubiquinol oxidase complex"/>
    <property type="evidence" value="ECO:0007669"/>
    <property type="project" value="TreeGrafter"/>
</dbReference>
<keyword evidence="5 7" id="KW-1133">Transmembrane helix</keyword>
<organism evidence="8 9">
    <name type="scientific">Alicyclobacillus cellulosilyticus</name>
    <dbReference type="NCBI Taxonomy" id="1003997"/>
    <lineage>
        <taxon>Bacteria</taxon>
        <taxon>Bacillati</taxon>
        <taxon>Bacillota</taxon>
        <taxon>Bacilli</taxon>
        <taxon>Bacillales</taxon>
        <taxon>Alicyclobacillaceae</taxon>
        <taxon>Alicyclobacillus</taxon>
    </lineage>
</organism>
<dbReference type="PANTHER" id="PTHR36835:SF1">
    <property type="entry name" value="CYTOCHROME BO(3) UBIQUINOL OXIDASE SUBUNIT 4"/>
    <property type="match status" value="1"/>
</dbReference>
<dbReference type="InterPro" id="IPR005171">
    <property type="entry name" value="Cyt_c_oxidase_su4_prok"/>
</dbReference>
<keyword evidence="3" id="KW-1003">Cell membrane</keyword>
<evidence type="ECO:0000256" key="6">
    <source>
        <dbReference type="ARBA" id="ARBA00023136"/>
    </source>
</evidence>
<reference evidence="8" key="1">
    <citation type="journal article" date="2014" name="Int. J. Syst. Evol. Microbiol.">
        <title>Complete genome sequence of Corynebacterium casei LMG S-19264T (=DSM 44701T), isolated from a smear-ripened cheese.</title>
        <authorList>
            <consortium name="US DOE Joint Genome Institute (JGI-PGF)"/>
            <person name="Walter F."/>
            <person name="Albersmeier A."/>
            <person name="Kalinowski J."/>
            <person name="Ruckert C."/>
        </authorList>
    </citation>
    <scope>NUCLEOTIDE SEQUENCE</scope>
    <source>
        <strain evidence="8">JCM 18487</strain>
    </source>
</reference>
<feature type="transmembrane region" description="Helical" evidence="7">
    <location>
        <begin position="21"/>
        <end position="41"/>
    </location>
</feature>
<evidence type="ECO:0000256" key="7">
    <source>
        <dbReference type="SAM" id="Phobius"/>
    </source>
</evidence>
<name>A0A917KAF3_9BACL</name>
<keyword evidence="4 7" id="KW-0812">Transmembrane</keyword>
<evidence type="ECO:0000256" key="3">
    <source>
        <dbReference type="ARBA" id="ARBA00022475"/>
    </source>
</evidence>
<evidence type="ECO:0000256" key="5">
    <source>
        <dbReference type="ARBA" id="ARBA00022989"/>
    </source>
</evidence>
<evidence type="ECO:0000313" key="8">
    <source>
        <dbReference type="EMBL" id="GGJ07039.1"/>
    </source>
</evidence>
<keyword evidence="6 7" id="KW-0472">Membrane</keyword>
<comment type="similarity">
    <text evidence="2">Belongs to the cytochrome c oxidase bacterial subunit 4 family.</text>
</comment>
<evidence type="ECO:0000256" key="2">
    <source>
        <dbReference type="ARBA" id="ARBA00008079"/>
    </source>
</evidence>
<dbReference type="EMBL" id="BMOY01000021">
    <property type="protein sequence ID" value="GGJ07039.1"/>
    <property type="molecule type" value="Genomic_DNA"/>
</dbReference>
<dbReference type="GO" id="GO:0019646">
    <property type="term" value="P:aerobic electron transport chain"/>
    <property type="evidence" value="ECO:0007669"/>
    <property type="project" value="TreeGrafter"/>
</dbReference>